<keyword evidence="10" id="KW-1185">Reference proteome</keyword>
<comment type="function">
    <text evidence="1">Putative transcription factor.</text>
</comment>
<feature type="compositionally biased region" description="Polar residues" evidence="7">
    <location>
        <begin position="487"/>
        <end position="498"/>
    </location>
</feature>
<keyword evidence="3" id="KW-0175">Coiled coil</keyword>
<dbReference type="GO" id="GO:0003677">
    <property type="term" value="F:DNA binding"/>
    <property type="evidence" value="ECO:0007669"/>
    <property type="project" value="UniProtKB-KW"/>
</dbReference>
<dbReference type="EMBL" id="JABFUD020000019">
    <property type="protein sequence ID" value="KAI5065032.1"/>
    <property type="molecule type" value="Genomic_DNA"/>
</dbReference>
<dbReference type="AlphaFoldDB" id="A0A9D4Z8W5"/>
<evidence type="ECO:0000256" key="4">
    <source>
        <dbReference type="ARBA" id="ARBA00023125"/>
    </source>
</evidence>
<keyword evidence="6" id="KW-0539">Nucleus</keyword>
<evidence type="ECO:0000259" key="8">
    <source>
        <dbReference type="PROSITE" id="PS51519"/>
    </source>
</evidence>
<gene>
    <name evidence="9" type="ORF">GOP47_0019727</name>
</gene>
<organism evidence="9 10">
    <name type="scientific">Adiantum capillus-veneris</name>
    <name type="common">Maidenhair fern</name>
    <dbReference type="NCBI Taxonomy" id="13818"/>
    <lineage>
        <taxon>Eukaryota</taxon>
        <taxon>Viridiplantae</taxon>
        <taxon>Streptophyta</taxon>
        <taxon>Embryophyta</taxon>
        <taxon>Tracheophyta</taxon>
        <taxon>Polypodiopsida</taxon>
        <taxon>Polypodiidae</taxon>
        <taxon>Polypodiales</taxon>
        <taxon>Pteridineae</taxon>
        <taxon>Pteridaceae</taxon>
        <taxon>Vittarioideae</taxon>
        <taxon>Adiantum</taxon>
    </lineage>
</organism>
<evidence type="ECO:0000256" key="2">
    <source>
        <dbReference type="ARBA" id="ARBA00023015"/>
    </source>
</evidence>
<proteinExistence type="predicted"/>
<dbReference type="PROSITE" id="PS51519">
    <property type="entry name" value="RWP_RK"/>
    <property type="match status" value="1"/>
</dbReference>
<dbReference type="InterPro" id="IPR044607">
    <property type="entry name" value="RKD-like"/>
</dbReference>
<dbReference type="Proteomes" id="UP000886520">
    <property type="component" value="Chromosome 19"/>
</dbReference>
<dbReference type="PANTHER" id="PTHR46373">
    <property type="entry name" value="PROTEIN RKD4"/>
    <property type="match status" value="1"/>
</dbReference>
<protein>
    <recommendedName>
        <fullName evidence="8">RWP-RK domain-containing protein</fullName>
    </recommendedName>
</protein>
<evidence type="ECO:0000256" key="3">
    <source>
        <dbReference type="ARBA" id="ARBA00023054"/>
    </source>
</evidence>
<evidence type="ECO:0000256" key="6">
    <source>
        <dbReference type="ARBA" id="ARBA00023242"/>
    </source>
</evidence>
<feature type="region of interest" description="Disordered" evidence="7">
    <location>
        <begin position="1"/>
        <end position="22"/>
    </location>
</feature>
<feature type="domain" description="RWP-RK" evidence="8">
    <location>
        <begin position="504"/>
        <end position="588"/>
    </location>
</feature>
<evidence type="ECO:0000313" key="9">
    <source>
        <dbReference type="EMBL" id="KAI5065032.1"/>
    </source>
</evidence>
<sequence length="624" mass="68041">MENPNRRSIDMNGNNGNRGGGTLADKAKFTVFVRGHQWSSARQVNETLQEFARVIEKNARRLGFVSPDDKVERLQLARSADGTDPEELDVDATLEDVLICMGRKQLVALIAPAVQAKLCAIGPAHAANMPSNDHRATTMPTDADPPTVPNTERVALVDHIPPSKYSLATPTSAPSSREELNQTPKCTRVRAPESPITGTQSIKSEPLTCPQLVSRVAYNPTTSTELPREGAFKRTMYAKGLRISIPDTDMNQIGSPTNLMNNNYQAPALASNNYHQNILLPTMAQPPSLRVPSSTELAQLLVKTSSIQPSQYLNPAGSACLGNNPFLQNPSRLFNEILELPNPQALPPAHTFQSFDSLAPTGWINNCTEPIHPIHPVIATANSLKLPTPNIAVLAQFLASQLRAFMPTERNQSTPVLPRVNDEGLHSCNTQAALHGNIVHTLQQYPETAGLTGVSLTNANQTNDGSPFSHLDPAHCSIESRPEKDQSSSSVIDAQQNAQSQPEMIFLVNSRSKTGTGTRRLRMSELSTYFHLSVVDAAKKLRVSQTTLKKACRNFGLKRWPGRKVRSLESTIHGLEHTIAVGQGAGMEELTEAQIRQCITILCASLNVSLYLILHLQHLVCIPS</sequence>
<dbReference type="GO" id="GO:0003700">
    <property type="term" value="F:DNA-binding transcription factor activity"/>
    <property type="evidence" value="ECO:0007669"/>
    <property type="project" value="InterPro"/>
</dbReference>
<evidence type="ECO:0000256" key="7">
    <source>
        <dbReference type="SAM" id="MobiDB-lite"/>
    </source>
</evidence>
<dbReference type="Pfam" id="PF02042">
    <property type="entry name" value="RWP-RK"/>
    <property type="match status" value="1"/>
</dbReference>
<reference evidence="9" key="1">
    <citation type="submission" date="2021-01" db="EMBL/GenBank/DDBJ databases">
        <title>Adiantum capillus-veneris genome.</title>
        <authorList>
            <person name="Fang Y."/>
            <person name="Liao Q."/>
        </authorList>
    </citation>
    <scope>NUCLEOTIDE SEQUENCE</scope>
    <source>
        <strain evidence="9">H3</strain>
        <tissue evidence="9">Leaf</tissue>
    </source>
</reference>
<keyword evidence="2" id="KW-0805">Transcription regulation</keyword>
<accession>A0A9D4Z8W5</accession>
<dbReference type="PANTHER" id="PTHR46373:SF31">
    <property type="entry name" value="RWP-RK DOMAIN-CONTAINING PROTEIN"/>
    <property type="match status" value="1"/>
</dbReference>
<comment type="caution">
    <text evidence="9">The sequence shown here is derived from an EMBL/GenBank/DDBJ whole genome shotgun (WGS) entry which is preliminary data.</text>
</comment>
<feature type="region of interest" description="Disordered" evidence="7">
    <location>
        <begin position="456"/>
        <end position="498"/>
    </location>
</feature>
<feature type="region of interest" description="Disordered" evidence="7">
    <location>
        <begin position="166"/>
        <end position="203"/>
    </location>
</feature>
<evidence type="ECO:0000313" key="10">
    <source>
        <dbReference type="Proteomes" id="UP000886520"/>
    </source>
</evidence>
<feature type="compositionally biased region" description="Polar residues" evidence="7">
    <location>
        <begin position="456"/>
        <end position="466"/>
    </location>
</feature>
<dbReference type="InterPro" id="IPR003035">
    <property type="entry name" value="RWP-RK_dom"/>
</dbReference>
<keyword evidence="5" id="KW-0804">Transcription</keyword>
<name>A0A9D4Z8W5_ADICA</name>
<evidence type="ECO:0000256" key="1">
    <source>
        <dbReference type="ARBA" id="ARBA00004049"/>
    </source>
</evidence>
<feature type="compositionally biased region" description="Polar residues" evidence="7">
    <location>
        <begin position="166"/>
        <end position="185"/>
    </location>
</feature>
<evidence type="ECO:0000256" key="5">
    <source>
        <dbReference type="ARBA" id="ARBA00023163"/>
    </source>
</evidence>
<keyword evidence="4" id="KW-0238">DNA-binding</keyword>
<dbReference type="OrthoDB" id="6270329at2759"/>